<feature type="transmembrane region" description="Helical" evidence="1">
    <location>
        <begin position="100"/>
        <end position="121"/>
    </location>
</feature>
<feature type="domain" description="Prepilin type IV endopeptidase peptidase" evidence="2">
    <location>
        <begin position="8"/>
        <end position="113"/>
    </location>
</feature>
<dbReference type="GO" id="GO:0016020">
    <property type="term" value="C:membrane"/>
    <property type="evidence" value="ECO:0007669"/>
    <property type="project" value="InterPro"/>
</dbReference>
<sequence>MPTLRLGLIVYFAITICIEDLRIHKIRNRILMYFLCFLFLFSLLPSNSHVHPIAAFEFSVIFIALYLASNALHKSGGIGFGDVKLLFVLAFAFFDPGLRSIEIFFISLWIALIAHISLYLLMHRKYPHRIAMAPDLFLASGLYMYAPIGLLLPQ</sequence>
<feature type="transmembrane region" description="Helical" evidence="1">
    <location>
        <begin position="76"/>
        <end position="94"/>
    </location>
</feature>
<dbReference type="Gene3D" id="1.20.120.1220">
    <property type="match status" value="1"/>
</dbReference>
<feature type="transmembrane region" description="Helical" evidence="1">
    <location>
        <begin position="52"/>
        <end position="69"/>
    </location>
</feature>
<dbReference type="Pfam" id="PF01478">
    <property type="entry name" value="Peptidase_A24"/>
    <property type="match status" value="1"/>
</dbReference>
<evidence type="ECO:0000256" key="1">
    <source>
        <dbReference type="SAM" id="Phobius"/>
    </source>
</evidence>
<feature type="transmembrane region" description="Helical" evidence="1">
    <location>
        <begin position="6"/>
        <end position="23"/>
    </location>
</feature>
<dbReference type="InterPro" id="IPR000045">
    <property type="entry name" value="Prepilin_IV_endopep_pep"/>
</dbReference>
<accession>A0A6J7GW95</accession>
<name>A0A6J7GW95_9ZZZZ</name>
<keyword evidence="1" id="KW-0472">Membrane</keyword>
<feature type="transmembrane region" description="Helical" evidence="1">
    <location>
        <begin position="30"/>
        <end position="46"/>
    </location>
</feature>
<dbReference type="GO" id="GO:0004190">
    <property type="term" value="F:aspartic-type endopeptidase activity"/>
    <property type="evidence" value="ECO:0007669"/>
    <property type="project" value="InterPro"/>
</dbReference>
<dbReference type="AlphaFoldDB" id="A0A6J7GW95"/>
<proteinExistence type="predicted"/>
<reference evidence="3" key="1">
    <citation type="submission" date="2020-05" db="EMBL/GenBank/DDBJ databases">
        <authorList>
            <person name="Chiriac C."/>
            <person name="Salcher M."/>
            <person name="Ghai R."/>
            <person name="Kavagutti S V."/>
        </authorList>
    </citation>
    <scope>NUCLEOTIDE SEQUENCE</scope>
</reference>
<evidence type="ECO:0000313" key="3">
    <source>
        <dbReference type="EMBL" id="CAB4912787.1"/>
    </source>
</evidence>
<dbReference type="EMBL" id="CAFBMS010000014">
    <property type="protein sequence ID" value="CAB4912787.1"/>
    <property type="molecule type" value="Genomic_DNA"/>
</dbReference>
<keyword evidence="1" id="KW-0812">Transmembrane</keyword>
<gene>
    <name evidence="3" type="ORF">UFOPK3614_00395</name>
</gene>
<keyword evidence="1" id="KW-1133">Transmembrane helix</keyword>
<protein>
    <submittedName>
        <fullName evidence="3">Unannotated protein</fullName>
    </submittedName>
</protein>
<organism evidence="3">
    <name type="scientific">freshwater metagenome</name>
    <dbReference type="NCBI Taxonomy" id="449393"/>
    <lineage>
        <taxon>unclassified sequences</taxon>
        <taxon>metagenomes</taxon>
        <taxon>ecological metagenomes</taxon>
    </lineage>
</organism>
<evidence type="ECO:0000259" key="2">
    <source>
        <dbReference type="Pfam" id="PF01478"/>
    </source>
</evidence>